<sequence>MAKQQRYFDRSEVAMLVLGYLKENNLTKTLTTFLHESKDKDLSLYWQNLLSGKNVDLNICGYDLTTILEEFAASKLTYAAEGKTIFLPGEEKSIMLSQLEINDCLDVVEQEKLRKEQQRMKNRIRNQAYKERRRELRDLRRFSVVTGTARSVGVDVTQKLETEECDIQTNLENDGVLRTQHANAESEAVDSGAADILRQAVSESGIGEETRDGSQLSQKNNCNTGTSSGSADRGSVPSKDEEIDLDFLDQIMEQTHLPERLAAYINKELEADGKEKSERRRENGTQREKCGRLSYKTSDSTMKSMTKVGVICSRDLQCCSEEELSGVTHARRIKMRRSEDKIETDTVLQAFDSLKPPSRIRAKYLSLDVRPYVPLSMRFYKCQSYGNAKCRCKKLAAVCVRCGKGGHVLHDYSADPHCVNWRGDHAASSKTCPKFLEEQAIVCYKAENGRTFQQALKAVVVDIHKTISTETYASAVKTHL</sequence>
<dbReference type="InterPro" id="IPR006594">
    <property type="entry name" value="LisH"/>
</dbReference>
<evidence type="ECO:0000313" key="3">
    <source>
        <dbReference type="Proteomes" id="UP000735302"/>
    </source>
</evidence>
<feature type="region of interest" description="Disordered" evidence="1">
    <location>
        <begin position="205"/>
        <end position="238"/>
    </location>
</feature>
<dbReference type="EMBL" id="BLXT01000847">
    <property type="protein sequence ID" value="GFN80794.1"/>
    <property type="molecule type" value="Genomic_DNA"/>
</dbReference>
<accession>A0AAV3YCN8</accession>
<protein>
    <submittedName>
        <fullName evidence="2">Nucleic-acid-binding protein from mobile element jockey</fullName>
    </submittedName>
</protein>
<organism evidence="2 3">
    <name type="scientific">Plakobranchus ocellatus</name>
    <dbReference type="NCBI Taxonomy" id="259542"/>
    <lineage>
        <taxon>Eukaryota</taxon>
        <taxon>Metazoa</taxon>
        <taxon>Spiralia</taxon>
        <taxon>Lophotrochozoa</taxon>
        <taxon>Mollusca</taxon>
        <taxon>Gastropoda</taxon>
        <taxon>Heterobranchia</taxon>
        <taxon>Euthyneura</taxon>
        <taxon>Panpulmonata</taxon>
        <taxon>Sacoglossa</taxon>
        <taxon>Placobranchoidea</taxon>
        <taxon>Plakobranchidae</taxon>
        <taxon>Plakobranchus</taxon>
    </lineage>
</organism>
<dbReference type="AlphaFoldDB" id="A0AAV3YCN8"/>
<feature type="compositionally biased region" description="Polar residues" evidence="1">
    <location>
        <begin position="213"/>
        <end position="230"/>
    </location>
</feature>
<feature type="region of interest" description="Disordered" evidence="1">
    <location>
        <begin position="272"/>
        <end position="296"/>
    </location>
</feature>
<feature type="compositionally biased region" description="Basic and acidic residues" evidence="1">
    <location>
        <begin position="272"/>
        <end position="291"/>
    </location>
</feature>
<keyword evidence="3" id="KW-1185">Reference proteome</keyword>
<evidence type="ECO:0000256" key="1">
    <source>
        <dbReference type="SAM" id="MobiDB-lite"/>
    </source>
</evidence>
<dbReference type="SMART" id="SM00667">
    <property type="entry name" value="LisH"/>
    <property type="match status" value="1"/>
</dbReference>
<gene>
    <name evidence="2" type="ORF">PoB_000730000</name>
</gene>
<dbReference type="Proteomes" id="UP000735302">
    <property type="component" value="Unassembled WGS sequence"/>
</dbReference>
<dbReference type="PROSITE" id="PS50896">
    <property type="entry name" value="LISH"/>
    <property type="match status" value="1"/>
</dbReference>
<reference evidence="2 3" key="1">
    <citation type="journal article" date="2021" name="Elife">
        <title>Chloroplast acquisition without the gene transfer in kleptoplastic sea slugs, Plakobranchus ocellatus.</title>
        <authorList>
            <person name="Maeda T."/>
            <person name="Takahashi S."/>
            <person name="Yoshida T."/>
            <person name="Shimamura S."/>
            <person name="Takaki Y."/>
            <person name="Nagai Y."/>
            <person name="Toyoda A."/>
            <person name="Suzuki Y."/>
            <person name="Arimoto A."/>
            <person name="Ishii H."/>
            <person name="Satoh N."/>
            <person name="Nishiyama T."/>
            <person name="Hasebe M."/>
            <person name="Maruyama T."/>
            <person name="Minagawa J."/>
            <person name="Obokata J."/>
            <person name="Shigenobu S."/>
        </authorList>
    </citation>
    <scope>NUCLEOTIDE SEQUENCE [LARGE SCALE GENOMIC DNA]</scope>
</reference>
<proteinExistence type="predicted"/>
<evidence type="ECO:0000313" key="2">
    <source>
        <dbReference type="EMBL" id="GFN80794.1"/>
    </source>
</evidence>
<name>A0AAV3YCN8_9GAST</name>
<comment type="caution">
    <text evidence="2">The sequence shown here is derived from an EMBL/GenBank/DDBJ whole genome shotgun (WGS) entry which is preliminary data.</text>
</comment>